<gene>
    <name evidence="2" type="ORF">EHS24_002754</name>
</gene>
<feature type="region of interest" description="Disordered" evidence="1">
    <location>
        <begin position="181"/>
        <end position="230"/>
    </location>
</feature>
<dbReference type="EMBL" id="RSCE01000013">
    <property type="protein sequence ID" value="RSH78287.1"/>
    <property type="molecule type" value="Genomic_DNA"/>
</dbReference>
<feature type="compositionally biased region" description="Basic and acidic residues" evidence="1">
    <location>
        <begin position="61"/>
        <end position="73"/>
    </location>
</feature>
<evidence type="ECO:0000313" key="2">
    <source>
        <dbReference type="EMBL" id="RSH78287.1"/>
    </source>
</evidence>
<evidence type="ECO:0000256" key="1">
    <source>
        <dbReference type="SAM" id="MobiDB-lite"/>
    </source>
</evidence>
<keyword evidence="3" id="KW-1185">Reference proteome</keyword>
<dbReference type="AlphaFoldDB" id="A0A427XHR2"/>
<feature type="compositionally biased region" description="Polar residues" evidence="1">
    <location>
        <begin position="99"/>
        <end position="110"/>
    </location>
</feature>
<comment type="caution">
    <text evidence="2">The sequence shown here is derived from an EMBL/GenBank/DDBJ whole genome shotgun (WGS) entry which is preliminary data.</text>
</comment>
<name>A0A427XHR2_9TREE</name>
<dbReference type="GeneID" id="39587297"/>
<feature type="region of interest" description="Disordered" evidence="1">
    <location>
        <begin position="393"/>
        <end position="414"/>
    </location>
</feature>
<proteinExistence type="predicted"/>
<dbReference type="RefSeq" id="XP_028473434.1">
    <property type="nucleotide sequence ID" value="XM_028618478.1"/>
</dbReference>
<sequence length="414" mass="44868">MPSQQTLYPTGLYPAPIQSPVAPSDGSPEPLWKRVFGGHDTAPLPPVPQRQASGHQPNPNKHAEPYRYVHEDDFSFNDFVEYTPPTLQNPQHRDKGPTHHTSYNEYSPPNSARDKSPAAAKAYGDFSSTNSAREEYLAAAKEQYIAEQRKRYIANARGQPTDNLTPEEAKQRARERYIANAHGKPAPPPVHAAPSYSAQPPPYSAPAPAAPITSPRSTHGHGHAPRSPRVPAEYPVQAAPLAPTRSHTAPAHVAHVVPLTRATTRTAPPPPTPAPPIPVALPKKVDPIMTVTELANCTPKVAKKALKEAKGDVTRASHIVKHANHPKGRGHETGCNICAEKEWKKIEEEERFQAELKRMADLRRMRIATAVPGQEHLAAMGFVPPRKEFLDQAGLGHATGGGGSSAGTPSIHSR</sequence>
<dbReference type="Proteomes" id="UP000279236">
    <property type="component" value="Unassembled WGS sequence"/>
</dbReference>
<reference evidence="2 3" key="1">
    <citation type="submission" date="2018-11" db="EMBL/GenBank/DDBJ databases">
        <title>Genome sequence of Apiotrichum porosum DSM 27194.</title>
        <authorList>
            <person name="Aliyu H."/>
            <person name="Gorte O."/>
            <person name="Ochsenreither K."/>
        </authorList>
    </citation>
    <scope>NUCLEOTIDE SEQUENCE [LARGE SCALE GENOMIC DNA]</scope>
    <source>
        <strain evidence="2 3">DSM 27194</strain>
    </source>
</reference>
<accession>A0A427XHR2</accession>
<feature type="region of interest" description="Disordered" evidence="1">
    <location>
        <begin position="1"/>
        <end position="129"/>
    </location>
</feature>
<organism evidence="2 3">
    <name type="scientific">Apiotrichum porosum</name>
    <dbReference type="NCBI Taxonomy" id="105984"/>
    <lineage>
        <taxon>Eukaryota</taxon>
        <taxon>Fungi</taxon>
        <taxon>Dikarya</taxon>
        <taxon>Basidiomycota</taxon>
        <taxon>Agaricomycotina</taxon>
        <taxon>Tremellomycetes</taxon>
        <taxon>Trichosporonales</taxon>
        <taxon>Trichosporonaceae</taxon>
        <taxon>Apiotrichum</taxon>
    </lineage>
</organism>
<evidence type="ECO:0000313" key="3">
    <source>
        <dbReference type="Proteomes" id="UP000279236"/>
    </source>
</evidence>
<protein>
    <submittedName>
        <fullName evidence="2">Uncharacterized protein</fullName>
    </submittedName>
</protein>
<feature type="compositionally biased region" description="Polar residues" evidence="1">
    <location>
        <begin position="50"/>
        <end position="59"/>
    </location>
</feature>
<feature type="compositionally biased region" description="Pro residues" evidence="1">
    <location>
        <begin position="199"/>
        <end position="209"/>
    </location>
</feature>